<gene>
    <name evidence="2" type="ORF">V7S43_000646</name>
</gene>
<evidence type="ECO:0000256" key="1">
    <source>
        <dbReference type="SAM" id="MobiDB-lite"/>
    </source>
</evidence>
<sequence length="71" mass="8138">MDEIVPESDLSDDDTEVHKRSRTMEAAVLRKRHRTDLIHPSVWFRKTVADALSKASKTKESEGATREIEET</sequence>
<feature type="region of interest" description="Disordered" evidence="1">
    <location>
        <begin position="1"/>
        <end position="20"/>
    </location>
</feature>
<proteinExistence type="predicted"/>
<comment type="caution">
    <text evidence="2">The sequence shown here is derived from an EMBL/GenBank/DDBJ whole genome shotgun (WGS) entry which is preliminary data.</text>
</comment>
<organism evidence="2 3">
    <name type="scientific">Phytophthora oleae</name>
    <dbReference type="NCBI Taxonomy" id="2107226"/>
    <lineage>
        <taxon>Eukaryota</taxon>
        <taxon>Sar</taxon>
        <taxon>Stramenopiles</taxon>
        <taxon>Oomycota</taxon>
        <taxon>Peronosporomycetes</taxon>
        <taxon>Peronosporales</taxon>
        <taxon>Peronosporaceae</taxon>
        <taxon>Phytophthora</taxon>
    </lineage>
</organism>
<dbReference type="EMBL" id="JBIMZQ010000001">
    <property type="protein sequence ID" value="KAL3674708.1"/>
    <property type="molecule type" value="Genomic_DNA"/>
</dbReference>
<accession>A0ABD3G6U7</accession>
<keyword evidence="3" id="KW-1185">Reference proteome</keyword>
<evidence type="ECO:0000313" key="2">
    <source>
        <dbReference type="EMBL" id="KAL3674708.1"/>
    </source>
</evidence>
<feature type="compositionally biased region" description="Acidic residues" evidence="1">
    <location>
        <begin position="1"/>
        <end position="15"/>
    </location>
</feature>
<name>A0ABD3G6U7_9STRA</name>
<dbReference type="AlphaFoldDB" id="A0ABD3G6U7"/>
<dbReference type="Proteomes" id="UP001632037">
    <property type="component" value="Unassembled WGS sequence"/>
</dbReference>
<protein>
    <submittedName>
        <fullName evidence="2">Uncharacterized protein</fullName>
    </submittedName>
</protein>
<reference evidence="2 3" key="1">
    <citation type="submission" date="2024-09" db="EMBL/GenBank/DDBJ databases">
        <title>Genome sequencing and assembly of Phytophthora oleae, isolate VK10A, causative agent of rot of olive drupes.</title>
        <authorList>
            <person name="Conti Taguali S."/>
            <person name="Riolo M."/>
            <person name="La Spada F."/>
            <person name="Cacciola S.O."/>
            <person name="Dionisio G."/>
        </authorList>
    </citation>
    <scope>NUCLEOTIDE SEQUENCE [LARGE SCALE GENOMIC DNA]</scope>
    <source>
        <strain evidence="2 3">VK10A</strain>
    </source>
</reference>
<evidence type="ECO:0000313" key="3">
    <source>
        <dbReference type="Proteomes" id="UP001632037"/>
    </source>
</evidence>